<evidence type="ECO:0008006" key="4">
    <source>
        <dbReference type="Google" id="ProtNLM"/>
    </source>
</evidence>
<protein>
    <recommendedName>
        <fullName evidence="4">Adhesin domain-containing protein</fullName>
    </recommendedName>
</protein>
<dbReference type="HOGENOM" id="CLU_049151_0_0_10"/>
<dbReference type="RefSeq" id="WP_006987530.1">
    <property type="nucleotide sequence ID" value="NZ_JH594606.1"/>
</dbReference>
<sequence length="367" mass="40950">MKTTIYKLVFLIVLSPTIAFCNNPGHNSDIEGRHTKEKKISKKFSVAADAILKINNSYGNIDISTWDQNTVSIEVFIKTNGNDEEKVQQKLDDIRIEFNQTSAGVSAITHFSKESNSFWNMLFGNNSNVNMEINYIIKAPVTNNVDLNNEYGNIFIDKLKGNSKISCDYGRIAIGELLGTSNNINFDYSRNSHFDYINKAIINADYSNFTIGEAKTLNINADYTKSHIKKVELIQFSADYGSMNVEKLKRIVGTGDYISVKLGQVFQSAELDLDYGNLEIDKVIKGAGAIKITTDYAGVKIGYAEDHPFQFTVNTSYGSVNGMENFEVDKQNQTSTNKSYAGYHLNNSTSSTITVKSNYAGITFKQK</sequence>
<feature type="chain" id="PRO_5003559607" description="Adhesin domain-containing protein" evidence="1">
    <location>
        <begin position="22"/>
        <end position="367"/>
    </location>
</feature>
<reference evidence="3" key="1">
    <citation type="journal article" date="2012" name="Stand. Genomic Sci.">
        <title>Genome sequence of the Antarctic rhodopsins-containing flavobacterium Gillisia limnaea type strain (R-8282(T)).</title>
        <authorList>
            <person name="Riedel T."/>
            <person name="Held B."/>
            <person name="Nolan M."/>
            <person name="Lucas S."/>
            <person name="Lapidus A."/>
            <person name="Tice H."/>
            <person name="Del Rio T.G."/>
            <person name="Cheng J.F."/>
            <person name="Han C."/>
            <person name="Tapia R."/>
            <person name="Goodwin L.A."/>
            <person name="Pitluck S."/>
            <person name="Liolios K."/>
            <person name="Mavromatis K."/>
            <person name="Pagani I."/>
            <person name="Ivanova N."/>
            <person name="Mikhailova N."/>
            <person name="Pati A."/>
            <person name="Chen A."/>
            <person name="Palaniappan K."/>
            <person name="Land M."/>
            <person name="Rohde M."/>
            <person name="Tindall B.J."/>
            <person name="Detter J.C."/>
            <person name="Goker M."/>
            <person name="Bristow J."/>
            <person name="Eisen J.A."/>
            <person name="Markowitz V."/>
            <person name="Hugenholtz P."/>
            <person name="Kyrpides N.C."/>
            <person name="Klenk H.P."/>
            <person name="Woyke T."/>
        </authorList>
    </citation>
    <scope>NUCLEOTIDE SEQUENCE [LARGE SCALE GENOMIC DNA]</scope>
    <source>
        <strain evidence="3">DSM 15749 / LMG 21470 / R-8282</strain>
    </source>
</reference>
<gene>
    <name evidence="2" type="ORF">Gilli_0492</name>
</gene>
<dbReference type="EMBL" id="JH594606">
    <property type="protein sequence ID" value="EHQ01204.1"/>
    <property type="molecule type" value="Genomic_DNA"/>
</dbReference>
<dbReference type="STRING" id="865937.Gilli_0492"/>
<dbReference type="OrthoDB" id="1117657at2"/>
<name>H2BZ75_GILLR</name>
<keyword evidence="3" id="KW-1185">Reference proteome</keyword>
<organism evidence="2 3">
    <name type="scientific">Gillisia limnaea (strain DSM 15749 / LMG 21470 / R-8282)</name>
    <dbReference type="NCBI Taxonomy" id="865937"/>
    <lineage>
        <taxon>Bacteria</taxon>
        <taxon>Pseudomonadati</taxon>
        <taxon>Bacteroidota</taxon>
        <taxon>Flavobacteriia</taxon>
        <taxon>Flavobacteriales</taxon>
        <taxon>Flavobacteriaceae</taxon>
        <taxon>Gillisia</taxon>
    </lineage>
</organism>
<feature type="signal peptide" evidence="1">
    <location>
        <begin position="1"/>
        <end position="21"/>
    </location>
</feature>
<evidence type="ECO:0000313" key="2">
    <source>
        <dbReference type="EMBL" id="EHQ01204.1"/>
    </source>
</evidence>
<keyword evidence="1" id="KW-0732">Signal</keyword>
<evidence type="ECO:0000256" key="1">
    <source>
        <dbReference type="SAM" id="SignalP"/>
    </source>
</evidence>
<proteinExistence type="predicted"/>
<dbReference type="AlphaFoldDB" id="H2BZ75"/>
<dbReference type="Proteomes" id="UP000003844">
    <property type="component" value="Unassembled WGS sequence"/>
</dbReference>
<accession>H2BZ75</accession>
<dbReference type="eggNOG" id="COG3595">
    <property type="taxonomic scope" value="Bacteria"/>
</dbReference>
<evidence type="ECO:0000313" key="3">
    <source>
        <dbReference type="Proteomes" id="UP000003844"/>
    </source>
</evidence>